<dbReference type="HAMAP" id="MF_02239">
    <property type="entry name" value="HemJ"/>
    <property type="match status" value="1"/>
</dbReference>
<comment type="catalytic activity">
    <reaction evidence="13 14 15">
        <text>protoporphyrinogen IX + 3 A = protoporphyrin IX + 3 AH2</text>
        <dbReference type="Rhea" id="RHEA:62000"/>
        <dbReference type="ChEBI" id="CHEBI:13193"/>
        <dbReference type="ChEBI" id="CHEBI:17499"/>
        <dbReference type="ChEBI" id="CHEBI:57306"/>
        <dbReference type="ChEBI" id="CHEBI:57307"/>
    </reaction>
</comment>
<proteinExistence type="inferred from homology"/>
<keyword evidence="5 14" id="KW-1003">Cell membrane</keyword>
<dbReference type="STRING" id="929556.Solca_2804"/>
<feature type="transmembrane region" description="Helical" evidence="14">
    <location>
        <begin position="82"/>
        <end position="101"/>
    </location>
</feature>
<keyword evidence="7 14" id="KW-0812">Transmembrane</keyword>
<feature type="transmembrane region" description="Helical" evidence="14">
    <location>
        <begin position="6"/>
        <end position="28"/>
    </location>
</feature>
<comment type="pathway">
    <text evidence="2 14 15">Porphyrin-containing compound metabolism; protoporphyrin-IX biosynthesis; protoporphyrin-IX from protoporphyrinogen-IX: step 1/1.</text>
</comment>
<accession>H8KS42</accession>
<feature type="binding site" description="axial binding residue" evidence="14">
    <location>
        <position position="9"/>
    </location>
    <ligand>
        <name>heme</name>
        <dbReference type="ChEBI" id="CHEBI:30413"/>
    </ligand>
    <ligandPart>
        <name>Fe</name>
        <dbReference type="ChEBI" id="CHEBI:18248"/>
    </ligandPart>
</feature>
<feature type="transmembrane region" description="Helical" evidence="14">
    <location>
        <begin position="55"/>
        <end position="76"/>
    </location>
</feature>
<evidence type="ECO:0000256" key="11">
    <source>
        <dbReference type="ARBA" id="ARBA00023004"/>
    </source>
</evidence>
<dbReference type="Proteomes" id="UP000007590">
    <property type="component" value="Chromosome"/>
</dbReference>
<keyword evidence="10 14" id="KW-0560">Oxidoreductase</keyword>
<name>H8KS42_SOLCM</name>
<evidence type="ECO:0000256" key="7">
    <source>
        <dbReference type="ARBA" id="ARBA00022692"/>
    </source>
</evidence>
<dbReference type="UniPathway" id="UPA00251">
    <property type="reaction ID" value="UER00324"/>
</dbReference>
<comment type="function">
    <text evidence="14 15">Catalyzes the oxidation of protoporphyrinogen IX to protoporphyrin IX.</text>
</comment>
<keyword evidence="9 14" id="KW-1133">Transmembrane helix</keyword>
<evidence type="ECO:0000256" key="9">
    <source>
        <dbReference type="ARBA" id="ARBA00022989"/>
    </source>
</evidence>
<dbReference type="PANTHER" id="PTHR40255:SF1">
    <property type="entry name" value="PROTOPORPHYRINOGEN IX OXIDASE"/>
    <property type="match status" value="1"/>
</dbReference>
<keyword evidence="11 14" id="KW-0408">Iron</keyword>
<evidence type="ECO:0000256" key="1">
    <source>
        <dbReference type="ARBA" id="ARBA00004651"/>
    </source>
</evidence>
<evidence type="ECO:0000256" key="14">
    <source>
        <dbReference type="HAMAP-Rule" id="MF_02239"/>
    </source>
</evidence>
<comment type="subunit">
    <text evidence="14">Homodimer.</text>
</comment>
<dbReference type="EC" id="1.3.99.-" evidence="14 15"/>
<evidence type="ECO:0000256" key="5">
    <source>
        <dbReference type="ARBA" id="ARBA00022475"/>
    </source>
</evidence>
<evidence type="ECO:0000256" key="10">
    <source>
        <dbReference type="ARBA" id="ARBA00023002"/>
    </source>
</evidence>
<dbReference type="PANTHER" id="PTHR40255">
    <property type="entry name" value="UPF0093 MEMBRANE PROTEIN SLR1790"/>
    <property type="match status" value="1"/>
</dbReference>
<evidence type="ECO:0000256" key="4">
    <source>
        <dbReference type="ARBA" id="ARBA00017504"/>
    </source>
</evidence>
<gene>
    <name evidence="16" type="ordered locus">Solca_2804</name>
</gene>
<comment type="similarity">
    <text evidence="3 14 15">Belongs to the HemJ family.</text>
</comment>
<dbReference type="AlphaFoldDB" id="H8KS42"/>
<evidence type="ECO:0000256" key="15">
    <source>
        <dbReference type="PIRNR" id="PIRNR004638"/>
    </source>
</evidence>
<feature type="transmembrane region" description="Helical" evidence="14">
    <location>
        <begin position="148"/>
        <end position="169"/>
    </location>
</feature>
<evidence type="ECO:0000256" key="8">
    <source>
        <dbReference type="ARBA" id="ARBA00022723"/>
    </source>
</evidence>
<keyword evidence="12 14" id="KW-0472">Membrane</keyword>
<dbReference type="OrthoDB" id="9800824at2"/>
<evidence type="ECO:0000256" key="2">
    <source>
        <dbReference type="ARBA" id="ARBA00005073"/>
    </source>
</evidence>
<dbReference type="InterPro" id="IPR005265">
    <property type="entry name" value="HemJ-like"/>
</dbReference>
<evidence type="ECO:0000313" key="17">
    <source>
        <dbReference type="Proteomes" id="UP000007590"/>
    </source>
</evidence>
<protein>
    <recommendedName>
        <fullName evidence="4 14">Protoporphyrinogen IX oxidase</fullName>
        <shortName evidence="14">PPO</shortName>
        <ecNumber evidence="14 15">1.3.99.-</ecNumber>
    </recommendedName>
</protein>
<dbReference type="GO" id="GO:0070818">
    <property type="term" value="F:protoporphyrinogen oxidase activity"/>
    <property type="evidence" value="ECO:0007669"/>
    <property type="project" value="UniProtKB-UniRule"/>
</dbReference>
<dbReference type="EMBL" id="CP003349">
    <property type="protein sequence ID" value="AFD07830.1"/>
    <property type="molecule type" value="Genomic_DNA"/>
</dbReference>
<comment type="cofactor">
    <cofactor evidence="14 15">
        <name>heme b</name>
        <dbReference type="ChEBI" id="CHEBI:60344"/>
    </cofactor>
    <text evidence="14 15">Binds 1 heme b (iron(II)-protoporphyrin IX) group per subunit.</text>
</comment>
<feature type="binding site" description="axial binding residue" evidence="14">
    <location>
        <position position="89"/>
    </location>
    <ligand>
        <name>heme</name>
        <dbReference type="ChEBI" id="CHEBI:30413"/>
    </ligand>
    <ligandPart>
        <name>Fe</name>
        <dbReference type="ChEBI" id="CHEBI:18248"/>
    </ligandPart>
</feature>
<dbReference type="RefSeq" id="WP_014681057.1">
    <property type="nucleotide sequence ID" value="NC_017770.1"/>
</dbReference>
<keyword evidence="8 14" id="KW-0479">Metal-binding</keyword>
<dbReference type="Pfam" id="PF03653">
    <property type="entry name" value="UPF0093"/>
    <property type="match status" value="1"/>
</dbReference>
<evidence type="ECO:0000313" key="16">
    <source>
        <dbReference type="EMBL" id="AFD07830.1"/>
    </source>
</evidence>
<evidence type="ECO:0000256" key="12">
    <source>
        <dbReference type="ARBA" id="ARBA00023136"/>
    </source>
</evidence>
<keyword evidence="17" id="KW-1185">Reference proteome</keyword>
<dbReference type="GO" id="GO:0005886">
    <property type="term" value="C:plasma membrane"/>
    <property type="evidence" value="ECO:0007669"/>
    <property type="project" value="UniProtKB-SubCell"/>
</dbReference>
<feature type="transmembrane region" description="Helical" evidence="14">
    <location>
        <begin position="122"/>
        <end position="142"/>
    </location>
</feature>
<evidence type="ECO:0000256" key="6">
    <source>
        <dbReference type="ARBA" id="ARBA00022617"/>
    </source>
</evidence>
<dbReference type="GO" id="GO:0046872">
    <property type="term" value="F:metal ion binding"/>
    <property type="evidence" value="ECO:0007669"/>
    <property type="project" value="UniProtKB-UniRule"/>
</dbReference>
<dbReference type="eggNOG" id="COG1981">
    <property type="taxonomic scope" value="Bacteria"/>
</dbReference>
<dbReference type="HOGENOM" id="CLU_125006_0_0_10"/>
<dbReference type="KEGG" id="scn:Solca_2804"/>
<dbReference type="GO" id="GO:0006782">
    <property type="term" value="P:protoporphyrinogen IX biosynthetic process"/>
    <property type="evidence" value="ECO:0007669"/>
    <property type="project" value="UniProtKB-UniRule"/>
</dbReference>
<dbReference type="PIRSF" id="PIRSF004638">
    <property type="entry name" value="UCP004638"/>
    <property type="match status" value="1"/>
</dbReference>
<organism evidence="16 17">
    <name type="scientific">Solitalea canadensis (strain ATCC 29591 / DSM 3403 / JCM 21819 / LMG 8368 / NBRC 15130 / NCIMB 12057 / USAM 9D)</name>
    <name type="common">Flexibacter canadensis</name>
    <dbReference type="NCBI Taxonomy" id="929556"/>
    <lineage>
        <taxon>Bacteria</taxon>
        <taxon>Pseudomonadati</taxon>
        <taxon>Bacteroidota</taxon>
        <taxon>Sphingobacteriia</taxon>
        <taxon>Sphingobacteriales</taxon>
        <taxon>Sphingobacteriaceae</taxon>
        <taxon>Solitalea</taxon>
    </lineage>
</organism>
<evidence type="ECO:0000256" key="13">
    <source>
        <dbReference type="ARBA" id="ARBA00048390"/>
    </source>
</evidence>
<sequence>MYLYIKAIHIIFVVSWFAGLFYMVRLFIYHTEANEREESERKILQKQFEVMESKLWNIITTPAMILTVISGLWMMIEYKWFHQPWMIVKLMFVLGLLWYHFECQVIMKQLRHGVYKWSSTKLRIWNEVATIFLFAIVFIVILKSAVSWIWGFVGLILFSMIIMMAVKIYKRYRSKQ</sequence>
<comment type="subcellular location">
    <subcellularLocation>
        <location evidence="1 14">Cell membrane</location>
        <topology evidence="1 14">Multi-pass membrane protein</topology>
    </subcellularLocation>
</comment>
<reference evidence="16" key="1">
    <citation type="submission" date="2012-02" db="EMBL/GenBank/DDBJ databases">
        <title>The complete genome of Solitalea canadensis DSM 3403.</title>
        <authorList>
            <consortium name="US DOE Joint Genome Institute (JGI-PGF)"/>
            <person name="Lucas S."/>
            <person name="Copeland A."/>
            <person name="Lapidus A."/>
            <person name="Glavina del Rio T."/>
            <person name="Dalin E."/>
            <person name="Tice H."/>
            <person name="Bruce D."/>
            <person name="Goodwin L."/>
            <person name="Pitluck S."/>
            <person name="Peters L."/>
            <person name="Ovchinnikova G."/>
            <person name="Lu M."/>
            <person name="Kyrpides N."/>
            <person name="Mavromatis K."/>
            <person name="Ivanova N."/>
            <person name="Brettin T."/>
            <person name="Detter J.C."/>
            <person name="Han C."/>
            <person name="Larimer F."/>
            <person name="Land M."/>
            <person name="Hauser L."/>
            <person name="Markowitz V."/>
            <person name="Cheng J.-F."/>
            <person name="Hugenholtz P."/>
            <person name="Woyke T."/>
            <person name="Wu D."/>
            <person name="Spring S."/>
            <person name="Schroeder M."/>
            <person name="Kopitz M."/>
            <person name="Brambilla E."/>
            <person name="Klenk H.-P."/>
            <person name="Eisen J.A."/>
        </authorList>
    </citation>
    <scope>NUCLEOTIDE SEQUENCE</scope>
    <source>
        <strain evidence="16">DSM 3403</strain>
    </source>
</reference>
<evidence type="ECO:0000256" key="3">
    <source>
        <dbReference type="ARBA" id="ARBA00006501"/>
    </source>
</evidence>
<keyword evidence="6 14" id="KW-0349">Heme</keyword>